<feature type="transmembrane region" description="Helical" evidence="1">
    <location>
        <begin position="42"/>
        <end position="61"/>
    </location>
</feature>
<organism evidence="2 3">
    <name type="scientific">Phytophthora aleatoria</name>
    <dbReference type="NCBI Taxonomy" id="2496075"/>
    <lineage>
        <taxon>Eukaryota</taxon>
        <taxon>Sar</taxon>
        <taxon>Stramenopiles</taxon>
        <taxon>Oomycota</taxon>
        <taxon>Peronosporomycetes</taxon>
        <taxon>Peronosporales</taxon>
        <taxon>Peronosporaceae</taxon>
        <taxon>Phytophthora</taxon>
    </lineage>
</organism>
<comment type="caution">
    <text evidence="2">The sequence shown here is derived from an EMBL/GenBank/DDBJ whole genome shotgun (WGS) entry which is preliminary data.</text>
</comment>
<keyword evidence="1" id="KW-0812">Transmembrane</keyword>
<dbReference type="Proteomes" id="UP000709295">
    <property type="component" value="Unassembled WGS sequence"/>
</dbReference>
<evidence type="ECO:0000313" key="2">
    <source>
        <dbReference type="EMBL" id="KAG6946145.1"/>
    </source>
</evidence>
<keyword evidence="3" id="KW-1185">Reference proteome</keyword>
<accession>A0A8J5MCZ8</accession>
<dbReference type="EMBL" id="JAENGY010001938">
    <property type="protein sequence ID" value="KAG6946145.1"/>
    <property type="molecule type" value="Genomic_DNA"/>
</dbReference>
<reference evidence="2" key="1">
    <citation type="submission" date="2021-01" db="EMBL/GenBank/DDBJ databases">
        <title>Phytophthora aleatoria, a newly-described species from Pinus radiata is distinct from Phytophthora cactorum isolates based on comparative genomics.</title>
        <authorList>
            <person name="Mcdougal R."/>
            <person name="Panda P."/>
            <person name="Williams N."/>
            <person name="Studholme D.J."/>
        </authorList>
    </citation>
    <scope>NUCLEOTIDE SEQUENCE</scope>
    <source>
        <strain evidence="2">NZFS 4037</strain>
    </source>
</reference>
<evidence type="ECO:0000313" key="3">
    <source>
        <dbReference type="Proteomes" id="UP000709295"/>
    </source>
</evidence>
<keyword evidence="1" id="KW-0472">Membrane</keyword>
<evidence type="ECO:0000256" key="1">
    <source>
        <dbReference type="SAM" id="Phobius"/>
    </source>
</evidence>
<name>A0A8J5MCZ8_9STRA</name>
<sequence length="94" mass="10625">MICLELQDMWPTGKNDSCDPKPRIWNISPVAMAYAKTFRKELIVVLFGPVVYALALGMQSYRINTIMHCDKIAVMDAGRVVEFDSPFAALTRRS</sequence>
<proteinExistence type="predicted"/>
<protein>
    <submittedName>
        <fullName evidence="2">Uncharacterized protein</fullName>
    </submittedName>
</protein>
<dbReference type="AlphaFoldDB" id="A0A8J5MCZ8"/>
<gene>
    <name evidence="2" type="ORF">JG688_00016192</name>
</gene>
<keyword evidence="1" id="KW-1133">Transmembrane helix</keyword>